<protein>
    <submittedName>
        <fullName evidence="2">Long-chain N-acyl amino acid synthase</fullName>
    </submittedName>
</protein>
<evidence type="ECO:0000259" key="1">
    <source>
        <dbReference type="Pfam" id="PF21926"/>
    </source>
</evidence>
<dbReference type="Pfam" id="PF21926">
    <property type="entry name" value="FeeM"/>
    <property type="match status" value="1"/>
</dbReference>
<accession>Q9AML7</accession>
<name>Q9AML7_9BACT</name>
<sequence>MTLSAHKSNPSPRRADYDNRFIFHLEMRHGRPECALECNDYSVSRAATVLEYMNAANLVKEMYSRRGYLTDGVTPLPRRENTITLDAHDAHQVMGTLTVRLDSPEAGLLADALYMKEIDEFRTAGRKVCEVSKLAVDPKFGSKELMASLFQLAYLYMHVVNRADDLFIEVNPRHAGFYKRMLGFEEIGELRICPRVNAPAVLLHIELEYMREQIAKHSGRGSSAIEKSLYPYFLSCSAEDWIDRALRAKVNKPH</sequence>
<feature type="domain" description="N-acyl amino acid synthase FeeM catalytic core" evidence="1">
    <location>
        <begin position="55"/>
        <end position="205"/>
    </location>
</feature>
<dbReference type="InterPro" id="IPR016181">
    <property type="entry name" value="Acyl_CoA_acyltransferase"/>
</dbReference>
<evidence type="ECO:0000313" key="2">
    <source>
        <dbReference type="EMBL" id="AAG53691.1"/>
    </source>
</evidence>
<organism evidence="2">
    <name type="scientific">uncultured bacterium CSL12</name>
    <dbReference type="NCBI Taxonomy" id="1091567"/>
    <lineage>
        <taxon>Bacteria</taxon>
        <taxon>environmental samples</taxon>
    </lineage>
</organism>
<proteinExistence type="predicted"/>
<dbReference type="EMBL" id="JF429409">
    <property type="protein sequence ID" value="AAG53691.1"/>
    <property type="molecule type" value="Genomic_DNA"/>
</dbReference>
<dbReference type="SUPFAM" id="SSF55729">
    <property type="entry name" value="Acyl-CoA N-acyltransferases (Nat)"/>
    <property type="match status" value="1"/>
</dbReference>
<reference evidence="2" key="1">
    <citation type="journal article" date="2000" name="J. Am. Chem. Soc.">
        <title>Long-Chain N-Acyl Amino Acid Antibiotics Isolated from Heterologously Expressed Environmental DNA.</title>
        <authorList>
            <person name="Brady S.F."/>
            <person name="Clardy J."/>
        </authorList>
    </citation>
    <scope>NUCLEOTIDE SEQUENCE</scope>
</reference>
<dbReference type="Gene3D" id="3.40.630.30">
    <property type="match status" value="1"/>
</dbReference>
<dbReference type="AlphaFoldDB" id="Q9AML7"/>
<dbReference type="InterPro" id="IPR054597">
    <property type="entry name" value="FeeM_cat"/>
</dbReference>
<reference evidence="2" key="2">
    <citation type="journal article" date="2011" name="J. Bacteriol.">
        <title>Long-chain N-acyl amino acid synthases are linked to the putative PEP-CTERM/exosortase protein-sorting system in Gram-negative bacteria.</title>
        <authorList>
            <person name="Craig J.W."/>
            <person name="Cherry M.A."/>
            <person name="Brady S.F."/>
        </authorList>
    </citation>
    <scope>NUCLEOTIDE SEQUENCE</scope>
</reference>